<reference evidence="13 14" key="1">
    <citation type="submission" date="2014-07" db="EMBL/GenBank/DDBJ databases">
        <title>Complete Genome Sequence of Dyella japonica Strain A8 Isolated from Malaysian Tropical Soil.</title>
        <authorList>
            <person name="Hui R.K.H."/>
            <person name="Chen J.-W."/>
            <person name="Chan K.-G."/>
            <person name="Leung F.C.C."/>
        </authorList>
    </citation>
    <scope>NUCLEOTIDE SEQUENCE [LARGE SCALE GENOMIC DNA]</scope>
    <source>
        <strain evidence="13 14">A8</strain>
    </source>
</reference>
<dbReference type="RefSeq" id="WP_019463934.1">
    <property type="nucleotide sequence ID" value="NZ_ALOY01000094.1"/>
</dbReference>
<keyword evidence="5" id="KW-0349">Heme</keyword>
<dbReference type="GO" id="GO:0070069">
    <property type="term" value="C:cytochrome complex"/>
    <property type="evidence" value="ECO:0007669"/>
    <property type="project" value="TreeGrafter"/>
</dbReference>
<proteinExistence type="inferred from homology"/>
<dbReference type="GO" id="GO:0005886">
    <property type="term" value="C:plasma membrane"/>
    <property type="evidence" value="ECO:0007669"/>
    <property type="project" value="UniProtKB-SubCell"/>
</dbReference>
<dbReference type="HOGENOM" id="CLU_049294_0_0_6"/>
<evidence type="ECO:0000256" key="12">
    <source>
        <dbReference type="SAM" id="Phobius"/>
    </source>
</evidence>
<keyword evidence="4" id="KW-1003">Cell membrane</keyword>
<keyword evidence="7" id="KW-0479">Metal-binding</keyword>
<organism evidence="13 14">
    <name type="scientific">Dyella japonica A8</name>
    <dbReference type="NCBI Taxonomy" id="1217721"/>
    <lineage>
        <taxon>Bacteria</taxon>
        <taxon>Pseudomonadati</taxon>
        <taxon>Pseudomonadota</taxon>
        <taxon>Gammaproteobacteria</taxon>
        <taxon>Lysobacterales</taxon>
        <taxon>Rhodanobacteraceae</taxon>
        <taxon>Dyella</taxon>
    </lineage>
</organism>
<comment type="similarity">
    <text evidence="2">Belongs to the cytochrome ubiquinol oxidase subunit 2 family.</text>
</comment>
<keyword evidence="9 12" id="KW-1133">Transmembrane helix</keyword>
<feature type="transmembrane region" description="Helical" evidence="12">
    <location>
        <begin position="12"/>
        <end position="40"/>
    </location>
</feature>
<evidence type="ECO:0000313" key="13">
    <source>
        <dbReference type="EMBL" id="AIF46806.1"/>
    </source>
</evidence>
<dbReference type="GO" id="GO:0009055">
    <property type="term" value="F:electron transfer activity"/>
    <property type="evidence" value="ECO:0007669"/>
    <property type="project" value="TreeGrafter"/>
</dbReference>
<dbReference type="PIRSF" id="PIRSF000267">
    <property type="entry name" value="Cyt_oxidse_sub2"/>
    <property type="match status" value="1"/>
</dbReference>
<keyword evidence="3" id="KW-0813">Transport</keyword>
<gene>
    <name evidence="13" type="ORF">HY57_05780</name>
</gene>
<feature type="transmembrane region" description="Helical" evidence="12">
    <location>
        <begin position="264"/>
        <end position="282"/>
    </location>
</feature>
<feature type="transmembrane region" description="Helical" evidence="12">
    <location>
        <begin position="118"/>
        <end position="144"/>
    </location>
</feature>
<evidence type="ECO:0000313" key="14">
    <source>
        <dbReference type="Proteomes" id="UP000027987"/>
    </source>
</evidence>
<dbReference type="AlphaFoldDB" id="A0A075JXH2"/>
<evidence type="ECO:0000256" key="3">
    <source>
        <dbReference type="ARBA" id="ARBA00022448"/>
    </source>
</evidence>
<evidence type="ECO:0000256" key="1">
    <source>
        <dbReference type="ARBA" id="ARBA00004651"/>
    </source>
</evidence>
<dbReference type="Pfam" id="PF02322">
    <property type="entry name" value="Cyt_bd_oxida_II"/>
    <property type="match status" value="1"/>
</dbReference>
<evidence type="ECO:0000256" key="9">
    <source>
        <dbReference type="ARBA" id="ARBA00022989"/>
    </source>
</evidence>
<feature type="transmembrane region" description="Helical" evidence="12">
    <location>
        <begin position="289"/>
        <end position="313"/>
    </location>
</feature>
<sequence>MFDYETLRVIWWALLGVLLIGFAIMDGFDFGIAALLRVLGKTEDERLVMLETIEPTWEGNQVWFVLGGGAAFAAWPQLYAVSFSGMYLAIFLVLVALILRPVGFNFRGKVHDERWRTLWDWVLTCSGIVVMLISGVAFGNLFLGAPFQFDNDLRMSWHGSFFELLHPFALMAGLVSLTMLLSHGACWAAYKADHIIADRAVRVARWTTLAYVVFYVAAGIWLAYGVAGYAIVGPVVTNGVSNPLYKQVAHGSSWFASYMEHPSFWLAPVLALAGAIGVQLTVGKKGLGCFITSSLMVAGTILSAGFALFPFLLPSRLDPRSSLTVWDASSSKGTLGLMLAMTVIFMPLIIIYTSWVYRVMRGRVTLDHVRQSGHGY</sequence>
<evidence type="ECO:0000256" key="11">
    <source>
        <dbReference type="ARBA" id="ARBA00023136"/>
    </source>
</evidence>
<keyword evidence="10" id="KW-0408">Iron</keyword>
<feature type="transmembrane region" description="Helical" evidence="12">
    <location>
        <begin position="86"/>
        <end position="106"/>
    </location>
</feature>
<dbReference type="PANTHER" id="PTHR43141">
    <property type="entry name" value="CYTOCHROME BD2 SUBUNIT II"/>
    <property type="match status" value="1"/>
</dbReference>
<dbReference type="OrthoDB" id="9776710at2"/>
<keyword evidence="8" id="KW-0249">Electron transport</keyword>
<dbReference type="PANTHER" id="PTHR43141:SF5">
    <property type="entry name" value="CYTOCHROME BD-I UBIQUINOL OXIDASE SUBUNIT 2"/>
    <property type="match status" value="1"/>
</dbReference>
<keyword evidence="6 12" id="KW-0812">Transmembrane</keyword>
<feature type="transmembrane region" description="Helical" evidence="12">
    <location>
        <begin position="164"/>
        <end position="188"/>
    </location>
</feature>
<protein>
    <submittedName>
        <fullName evidence="13">Cytochrome d ubiquinol oxidase subunit 2</fullName>
    </submittedName>
</protein>
<dbReference type="GO" id="GO:0016682">
    <property type="term" value="F:oxidoreductase activity, acting on diphenols and related substances as donors, oxygen as acceptor"/>
    <property type="evidence" value="ECO:0007669"/>
    <property type="project" value="TreeGrafter"/>
</dbReference>
<keyword evidence="11 12" id="KW-0472">Membrane</keyword>
<evidence type="ECO:0000256" key="8">
    <source>
        <dbReference type="ARBA" id="ARBA00022982"/>
    </source>
</evidence>
<comment type="subcellular location">
    <subcellularLocation>
        <location evidence="1">Cell membrane</location>
        <topology evidence="1">Multi-pass membrane protein</topology>
    </subcellularLocation>
</comment>
<feature type="transmembrane region" description="Helical" evidence="12">
    <location>
        <begin position="209"/>
        <end position="232"/>
    </location>
</feature>
<dbReference type="GO" id="GO:0019646">
    <property type="term" value="P:aerobic electron transport chain"/>
    <property type="evidence" value="ECO:0007669"/>
    <property type="project" value="TreeGrafter"/>
</dbReference>
<dbReference type="EMBL" id="CP008884">
    <property type="protein sequence ID" value="AIF46806.1"/>
    <property type="molecule type" value="Genomic_DNA"/>
</dbReference>
<evidence type="ECO:0000256" key="2">
    <source>
        <dbReference type="ARBA" id="ARBA00007543"/>
    </source>
</evidence>
<dbReference type="KEGG" id="dja:HY57_05780"/>
<evidence type="ECO:0000256" key="6">
    <source>
        <dbReference type="ARBA" id="ARBA00022692"/>
    </source>
</evidence>
<dbReference type="STRING" id="1217721.HY57_05780"/>
<dbReference type="GO" id="GO:0046872">
    <property type="term" value="F:metal ion binding"/>
    <property type="evidence" value="ECO:0007669"/>
    <property type="project" value="UniProtKB-KW"/>
</dbReference>
<dbReference type="PATRIC" id="fig|1217721.7.peg.1209"/>
<evidence type="ECO:0000256" key="4">
    <source>
        <dbReference type="ARBA" id="ARBA00022475"/>
    </source>
</evidence>
<dbReference type="InterPro" id="IPR003317">
    <property type="entry name" value="Cyt-d_oxidase_su2"/>
</dbReference>
<name>A0A075JXH2_9GAMM</name>
<dbReference type="NCBIfam" id="TIGR00203">
    <property type="entry name" value="cydB"/>
    <property type="match status" value="1"/>
</dbReference>
<evidence type="ECO:0000256" key="10">
    <source>
        <dbReference type="ARBA" id="ARBA00023004"/>
    </source>
</evidence>
<evidence type="ECO:0000256" key="5">
    <source>
        <dbReference type="ARBA" id="ARBA00022617"/>
    </source>
</evidence>
<dbReference type="Proteomes" id="UP000027987">
    <property type="component" value="Chromosome"/>
</dbReference>
<evidence type="ECO:0000256" key="7">
    <source>
        <dbReference type="ARBA" id="ARBA00022723"/>
    </source>
</evidence>
<feature type="transmembrane region" description="Helical" evidence="12">
    <location>
        <begin position="333"/>
        <end position="357"/>
    </location>
</feature>
<accession>A0A075JXH2</accession>
<keyword evidence="14" id="KW-1185">Reference proteome</keyword>